<reference evidence="2 3" key="1">
    <citation type="journal article" date="2016" name="Mol. Biol. Evol.">
        <title>Comparative Genomics of Early-Diverging Mushroom-Forming Fungi Provides Insights into the Origins of Lignocellulose Decay Capabilities.</title>
        <authorList>
            <person name="Nagy L.G."/>
            <person name="Riley R."/>
            <person name="Tritt A."/>
            <person name="Adam C."/>
            <person name="Daum C."/>
            <person name="Floudas D."/>
            <person name="Sun H."/>
            <person name="Yadav J.S."/>
            <person name="Pangilinan J."/>
            <person name="Larsson K.H."/>
            <person name="Matsuura K."/>
            <person name="Barry K."/>
            <person name="Labutti K."/>
            <person name="Kuo R."/>
            <person name="Ohm R.A."/>
            <person name="Bhattacharya S.S."/>
            <person name="Shirouzu T."/>
            <person name="Yoshinaga Y."/>
            <person name="Martin F.M."/>
            <person name="Grigoriev I.V."/>
            <person name="Hibbett D.S."/>
        </authorList>
    </citation>
    <scope>NUCLEOTIDE SEQUENCE [LARGE SCALE GENOMIC DNA]</scope>
    <source>
        <strain evidence="2 3">HHB14362 ss-1</strain>
    </source>
</reference>
<proteinExistence type="predicted"/>
<feature type="compositionally biased region" description="Basic and acidic residues" evidence="1">
    <location>
        <begin position="497"/>
        <end position="506"/>
    </location>
</feature>
<gene>
    <name evidence="2" type="ORF">NEOLEDRAFT_1019356</name>
</gene>
<dbReference type="EMBL" id="KV425611">
    <property type="protein sequence ID" value="KZT21036.1"/>
    <property type="molecule type" value="Genomic_DNA"/>
</dbReference>
<feature type="region of interest" description="Disordered" evidence="1">
    <location>
        <begin position="497"/>
        <end position="525"/>
    </location>
</feature>
<feature type="non-terminal residue" evidence="2">
    <location>
        <position position="1"/>
    </location>
</feature>
<evidence type="ECO:0000256" key="1">
    <source>
        <dbReference type="SAM" id="MobiDB-lite"/>
    </source>
</evidence>
<keyword evidence="3" id="KW-1185">Reference proteome</keyword>
<dbReference type="AlphaFoldDB" id="A0A165PH32"/>
<dbReference type="OrthoDB" id="3268838at2759"/>
<dbReference type="InParanoid" id="A0A165PH32"/>
<evidence type="ECO:0000313" key="2">
    <source>
        <dbReference type="EMBL" id="KZT21036.1"/>
    </source>
</evidence>
<sequence length="525" mass="60073">GLVYSLDHSCKVVRGTEGHQAALFPPMWRKLRGQDLCAAMFRLTLKGPESVSCSGRRLTFNFESLIFTLAPLTHTSIQFYPKKVWDESIMPIHKKLRKYHIAIAFEFKKFVMAFLSYDLLFQPGWYMRMSDIPQHPPDVYEDFAGFIKSIASYLQDRLKKPMTGKGKFISVMRSSQSIWSRLGVGVYTANEIMVMAGLSQDLEDIEVLRVPSRLARVIAALYTFAYRTKHDDDLALLRPSLHGGIMMAPTREQRSRYARWLLAYGKSELRCTVMHASLIDDYNQRLDNLSKQGSLWARSTMDDLYDPFDPALVEPALRSSEFNLGHLIFGEEKWISLGGTKPTVLDPLTKVYQSQRQLASCFSLTFLDLGHYATLFEEAFRERRRNLRLFKMPKAVFTLLRPFPANSIAFPGDTSVSKSAKCHELHGNKKKSWLLQDIVNRSNTDVAIGPLEYCGHALVVNTPHGERLIATCRADPSLPENLRDREMRTLFRVRNKMDQSGERRETMAPNMKRKADNEVRKVLAA</sequence>
<name>A0A165PH32_9AGAM</name>
<feature type="compositionally biased region" description="Basic and acidic residues" evidence="1">
    <location>
        <begin position="513"/>
        <end position="525"/>
    </location>
</feature>
<dbReference type="STRING" id="1314782.A0A165PH32"/>
<organism evidence="2 3">
    <name type="scientific">Neolentinus lepideus HHB14362 ss-1</name>
    <dbReference type="NCBI Taxonomy" id="1314782"/>
    <lineage>
        <taxon>Eukaryota</taxon>
        <taxon>Fungi</taxon>
        <taxon>Dikarya</taxon>
        <taxon>Basidiomycota</taxon>
        <taxon>Agaricomycotina</taxon>
        <taxon>Agaricomycetes</taxon>
        <taxon>Gloeophyllales</taxon>
        <taxon>Gloeophyllaceae</taxon>
        <taxon>Neolentinus</taxon>
    </lineage>
</organism>
<feature type="non-terminal residue" evidence="2">
    <location>
        <position position="525"/>
    </location>
</feature>
<accession>A0A165PH32</accession>
<protein>
    <submittedName>
        <fullName evidence="2">Uncharacterized protein</fullName>
    </submittedName>
</protein>
<dbReference type="Proteomes" id="UP000076761">
    <property type="component" value="Unassembled WGS sequence"/>
</dbReference>
<evidence type="ECO:0000313" key="3">
    <source>
        <dbReference type="Proteomes" id="UP000076761"/>
    </source>
</evidence>